<dbReference type="InParanoid" id="D8LLV3"/>
<dbReference type="SUPFAM" id="SSF48371">
    <property type="entry name" value="ARM repeat"/>
    <property type="match status" value="1"/>
</dbReference>
<organism evidence="3 4">
    <name type="scientific">Ectocarpus siliculosus</name>
    <name type="common">Brown alga</name>
    <name type="synonym">Conferva siliculosa</name>
    <dbReference type="NCBI Taxonomy" id="2880"/>
    <lineage>
        <taxon>Eukaryota</taxon>
        <taxon>Sar</taxon>
        <taxon>Stramenopiles</taxon>
        <taxon>Ochrophyta</taxon>
        <taxon>PX clade</taxon>
        <taxon>Phaeophyceae</taxon>
        <taxon>Ectocarpales</taxon>
        <taxon>Ectocarpaceae</taxon>
        <taxon>Ectocarpus</taxon>
    </lineage>
</organism>
<dbReference type="Pfam" id="PF12530">
    <property type="entry name" value="DUF3730"/>
    <property type="match status" value="1"/>
</dbReference>
<dbReference type="EMBL" id="FN648575">
    <property type="protein sequence ID" value="CBN77167.1"/>
    <property type="molecule type" value="Genomic_DNA"/>
</dbReference>
<dbReference type="InterPro" id="IPR016024">
    <property type="entry name" value="ARM-type_fold"/>
</dbReference>
<dbReference type="PANTHER" id="PTHR16212:SF4">
    <property type="entry name" value="FOCADHESIN"/>
    <property type="match status" value="1"/>
</dbReference>
<evidence type="ECO:0000313" key="4">
    <source>
        <dbReference type="Proteomes" id="UP000002630"/>
    </source>
</evidence>
<accession>D8LLV3</accession>
<dbReference type="GO" id="GO:0060147">
    <property type="term" value="P:regulation of post-transcriptional gene silencing"/>
    <property type="evidence" value="ECO:0007669"/>
    <property type="project" value="InterPro"/>
</dbReference>
<dbReference type="OrthoDB" id="6125419at2759"/>
<evidence type="ECO:0000259" key="2">
    <source>
        <dbReference type="Pfam" id="PF12530"/>
    </source>
</evidence>
<proteinExistence type="predicted"/>
<feature type="compositionally biased region" description="Basic and acidic residues" evidence="1">
    <location>
        <begin position="849"/>
        <end position="860"/>
    </location>
</feature>
<dbReference type="InterPro" id="IPR045163">
    <property type="entry name" value="Focadhesin/RST1"/>
</dbReference>
<evidence type="ECO:0000256" key="1">
    <source>
        <dbReference type="SAM" id="MobiDB-lite"/>
    </source>
</evidence>
<protein>
    <recommendedName>
        <fullName evidence="2">DUF3730 domain-containing protein</fullName>
    </recommendedName>
</protein>
<keyword evidence="4" id="KW-1185">Reference proteome</keyword>
<dbReference type="PANTHER" id="PTHR16212">
    <property type="entry name" value="FOCADHESIN FAMILY MEMBER"/>
    <property type="match status" value="1"/>
</dbReference>
<feature type="region of interest" description="Disordered" evidence="1">
    <location>
        <begin position="846"/>
        <end position="871"/>
    </location>
</feature>
<feature type="domain" description="DUF3730" evidence="2">
    <location>
        <begin position="547"/>
        <end position="726"/>
    </location>
</feature>
<dbReference type="Proteomes" id="UP000002630">
    <property type="component" value="Linkage Group LG17"/>
</dbReference>
<dbReference type="EMBL" id="FN649742">
    <property type="protein sequence ID" value="CBN77167.1"/>
    <property type="molecule type" value="Genomic_DNA"/>
</dbReference>
<dbReference type="STRING" id="2880.D8LLV3"/>
<dbReference type="InterPro" id="IPR022542">
    <property type="entry name" value="FOCAD/RST1_DUF3730"/>
</dbReference>
<gene>
    <name evidence="3" type="ORF">Esi_0038_0010</name>
</gene>
<reference evidence="3 4" key="1">
    <citation type="journal article" date="2010" name="Nature">
        <title>The Ectocarpus genome and the independent evolution of multicellularity in brown algae.</title>
        <authorList>
            <person name="Cock J.M."/>
            <person name="Sterck L."/>
            <person name="Rouze P."/>
            <person name="Scornet D."/>
            <person name="Allen A.E."/>
            <person name="Amoutzias G."/>
            <person name="Anthouard V."/>
            <person name="Artiguenave F."/>
            <person name="Aury J.M."/>
            <person name="Badger J.H."/>
            <person name="Beszteri B."/>
            <person name="Billiau K."/>
            <person name="Bonnet E."/>
            <person name="Bothwell J.H."/>
            <person name="Bowler C."/>
            <person name="Boyen C."/>
            <person name="Brownlee C."/>
            <person name="Carrano C.J."/>
            <person name="Charrier B."/>
            <person name="Cho G.Y."/>
            <person name="Coelho S.M."/>
            <person name="Collen J."/>
            <person name="Corre E."/>
            <person name="Da Silva C."/>
            <person name="Delage L."/>
            <person name="Delaroque N."/>
            <person name="Dittami S.M."/>
            <person name="Doulbeau S."/>
            <person name="Elias M."/>
            <person name="Farnham G."/>
            <person name="Gachon C.M."/>
            <person name="Gschloessl B."/>
            <person name="Heesch S."/>
            <person name="Jabbari K."/>
            <person name="Jubin C."/>
            <person name="Kawai H."/>
            <person name="Kimura K."/>
            <person name="Kloareg B."/>
            <person name="Kupper F.C."/>
            <person name="Lang D."/>
            <person name="Le Bail A."/>
            <person name="Leblanc C."/>
            <person name="Lerouge P."/>
            <person name="Lohr M."/>
            <person name="Lopez P.J."/>
            <person name="Martens C."/>
            <person name="Maumus F."/>
            <person name="Michel G."/>
            <person name="Miranda-Saavedra D."/>
            <person name="Morales J."/>
            <person name="Moreau H."/>
            <person name="Motomura T."/>
            <person name="Nagasato C."/>
            <person name="Napoli C.A."/>
            <person name="Nelson D.R."/>
            <person name="Nyvall-Collen P."/>
            <person name="Peters A.F."/>
            <person name="Pommier C."/>
            <person name="Potin P."/>
            <person name="Poulain J."/>
            <person name="Quesneville H."/>
            <person name="Read B."/>
            <person name="Rensing S.A."/>
            <person name="Ritter A."/>
            <person name="Rousvoal S."/>
            <person name="Samanta M."/>
            <person name="Samson G."/>
            <person name="Schroeder D.C."/>
            <person name="Segurens B."/>
            <person name="Strittmatter M."/>
            <person name="Tonon T."/>
            <person name="Tregear J.W."/>
            <person name="Valentin K."/>
            <person name="von Dassow P."/>
            <person name="Yamagishi T."/>
            <person name="Van de Peer Y."/>
            <person name="Wincker P."/>
        </authorList>
    </citation>
    <scope>NUCLEOTIDE SEQUENCE [LARGE SCALE GENOMIC DNA]</scope>
    <source>
        <strain evidence="4">Ec32 / CCAP1310/4</strain>
    </source>
</reference>
<sequence>MRKDLTALLARAEVDQVETSQNAISRLVKLVAEDSSGVDAREALFGCLGSSRLAVVSSGCQGLTQLLESQDSSGIDLIESGDELVRHLKAAMAREEDQRNQQGDGARHNQEHGVTQCLTRCLVAISRLSARREAQPTCGGEKGVWAGVAGNGVSAMLLSMNRGLLFPALSHETTCFLSRLNTDPREAVRVVCPLASALLLQPEYANLRSGFMLKLSMASATASDAVKLCLLILQAELLVFGAMHTGAHADVAAGWFCSLVNTAVSLDSDPAWDRASRALAGVGVFLLSEFRGRGVPITPVLSSMQFLVAADPLCLADEVAFLGITALQSHCIDEREALLDIVGRTLSAMAPRVFHDPKVIPDNVDVRVRAWSLETLVYPLVSMAATGNPVSANVLPLLEAALGGVYSRSKFETMADARVEGDRSSAGNEHLRLSSPVALGIRRLGVLDGDQQAMVVACMGLKQRANDLSGSNGGVTDAGRDASAVADLECGLCLLAPLLLQQHEQTHEAVCTVLVAVVRAVPSLGVRLLPFVLYGIRKLGGVASEGGSVARLLHLLPELGAHKLSAKPVAAVIQALAKAPQQAVRGLGMRLVAALVQVNPRTFNQLQSLLSETPADHTPPLSPEPDESRLCRAAGMLEICETDPELGLECVRPLQGFLGDGSSAVTALALKAIAALCRSDCLDFGAALRIVTKKGKVAHTGRDDSDAFGDPRVMESMAQLCGAGAEAVAMAAAEAAEAGSDGSGEDSDLGWGMGKAVEILLAGGLGCHPDDGVRSAVYEALGFHLPALLRAVSGKNAEEEAIVAARHVRVFLAQAMSTDGSFMVQSNLRKVVQIVVAEESVEPSTWVSAKRDGASRDGGQKRSVRPGPSNRLVAALPEPESVLQGFRQDDSSCPGLAGAVLWSYPTPQATAVVAHRDIMIRDFGELMAVEGTGGGLALCPWQRAGTLSGIQRYVARLFAACVAAESTEAAGRGEARGGTDVTAAAVEACRQAIGNIRGVQGGLVAVASASLASCVPASFYHVAVVETGRAVDRLRRCTGGAQTLLDGEEMFPLCAAMAVRALPEASTTLVESTLEEIERFHSTAVEGWTTSRDSAAAVGEAMTPNEAQSFWSCVAVGVASEWGLRHPTAPGARIAVLRAVRCLLAGLANAVRSDHIHAIVETWFGGNGSVAAREDRAAVVDWESVDIGQAIHWEDSEIGLPTTTRGSICLALFLGLSSSLPGLRATGLHSELLQVFSIVQALALKPLAGLCGATLCLAAAASECISCGLVDAPVILTCLRSVSVSLDGLANPSGSEKLPAQDTSLGAAGLIVVCEGKVVLPPGFAESLFESLRKAAAHRRGANSGVRVASLLALASLIGCPLMAPGELVPRRLRVTSITNRRMVDTLLQDVLEAMQGTSIRLKNAAARVWGCLSALGQDERSVGNSSLQASLGWTEDGGTHGISGPATASIRPGALRVAQDGTLMNVVLTGLQSIATGLEDIEDGDTKAENYKAVVPVQSSLFAASAMASLTFCPTLRIPHPQMAIVIEALFRGGHGVEVQVKCISLGLALADKEQAYSTWLRGLFDRPFFVNLPRDVQHHLVAVFDQIFLKLPSEIGKDLAKKLWDTITPRFFTSWSRASGPEREGVVVDGKEGSSQAAAFLSGMSTLVAAGTRGEVESMTLTRFWPSVLHAFCTRDDLSRFDLDVEEAPFWDALVGLLSHLPWEQVQDAIASKPGATNTKTASVQLCEECLREYLTTRLTPPGEASTVFSTGGMFSRSSRPSVAATIVTAKALGSVARWATRIRTDRKASAAVLPRLAEALKRINATAAAGKWLVTLLDTAELPESCVVRAAALAGGATDIWEPSNTGLLIVGERSDALLGCGAWGTAHGCALWYSLSVTAPRAVARVDRTSPDVSTDVLARLLRLTGLLHGRIGDAKEATDQRRVVELEEVAYGVEGFIRGLRHAPAVLNGTLSRSFATYVESVAAHRALE</sequence>
<evidence type="ECO:0000313" key="3">
    <source>
        <dbReference type="EMBL" id="CBN77167.1"/>
    </source>
</evidence>
<name>D8LLV3_ECTSI</name>